<reference evidence="3 4" key="1">
    <citation type="submission" date="2016-10" db="EMBL/GenBank/DDBJ databases">
        <authorList>
            <person name="Varghese N."/>
        </authorList>
    </citation>
    <scope>NUCLEOTIDE SEQUENCE [LARGE SCALE GENOMIC DNA]</scope>
</reference>
<accession>A0A1Y6LDL6</accession>
<dbReference type="EMBL" id="LT882678">
    <property type="protein sequence ID" value="SMY22506.1"/>
    <property type="molecule type" value="Genomic_DNA"/>
</dbReference>
<feature type="signal peptide" evidence="2">
    <location>
        <begin position="1"/>
        <end position="18"/>
    </location>
</feature>
<dbReference type="AlphaFoldDB" id="A0A1Y6LDL6"/>
<protein>
    <recommendedName>
        <fullName evidence="5">Ecp2 effector protein domain-containing protein</fullName>
    </recommendedName>
</protein>
<evidence type="ECO:0000256" key="2">
    <source>
        <dbReference type="SAM" id="SignalP"/>
    </source>
</evidence>
<name>A0A1Y6LDL6_ZYMTR</name>
<feature type="region of interest" description="Disordered" evidence="1">
    <location>
        <begin position="27"/>
        <end position="56"/>
    </location>
</feature>
<organism evidence="3 4">
    <name type="scientific">Zymoseptoria tritici ST99CH_1A5</name>
    <dbReference type="NCBI Taxonomy" id="1276529"/>
    <lineage>
        <taxon>Eukaryota</taxon>
        <taxon>Fungi</taxon>
        <taxon>Dikarya</taxon>
        <taxon>Ascomycota</taxon>
        <taxon>Pezizomycotina</taxon>
        <taxon>Dothideomycetes</taxon>
        <taxon>Dothideomycetidae</taxon>
        <taxon>Mycosphaerellales</taxon>
        <taxon>Mycosphaerellaceae</taxon>
        <taxon>Zymoseptoria</taxon>
    </lineage>
</organism>
<evidence type="ECO:0000313" key="3">
    <source>
        <dbReference type="EMBL" id="SMY22506.1"/>
    </source>
</evidence>
<proteinExistence type="predicted"/>
<evidence type="ECO:0000313" key="4">
    <source>
        <dbReference type="Proteomes" id="UP000215453"/>
    </source>
</evidence>
<feature type="compositionally biased region" description="Low complexity" evidence="1">
    <location>
        <begin position="30"/>
        <end position="53"/>
    </location>
</feature>
<evidence type="ECO:0008006" key="5">
    <source>
        <dbReference type="Google" id="ProtNLM"/>
    </source>
</evidence>
<gene>
    <name evidence="3" type="ORF">ZT1A5_G3945</name>
</gene>
<evidence type="ECO:0000256" key="1">
    <source>
        <dbReference type="SAM" id="MobiDB-lite"/>
    </source>
</evidence>
<sequence length="202" mass="20739">MYSLIAVVLLVIVAGAVGGGVGGALGSRNSTASSTSTTPISSTTSTTSGRTDSAPSATLQSVNISTSTIVAGPSQTVYRDCPSSNDTIYAVQGSGGAAPLLFHKACGYSFKGRIAETRSFVQINQQAKSLDECIGLAVAQNTLNATSIARGDIAPCNTVCWRNGSPGDDFPFQCFGEHITNSTDGFKQGVEAICDSAVWINE</sequence>
<dbReference type="Proteomes" id="UP000215453">
    <property type="component" value="Chromosome 3"/>
</dbReference>
<feature type="chain" id="PRO_5010998122" description="Ecp2 effector protein domain-containing protein" evidence="2">
    <location>
        <begin position="19"/>
        <end position="202"/>
    </location>
</feature>
<keyword evidence="2" id="KW-0732">Signal</keyword>